<dbReference type="Gene3D" id="3.40.50.880">
    <property type="match status" value="1"/>
</dbReference>
<reference evidence="3 4" key="1">
    <citation type="submission" date="2013-09" db="EMBL/GenBank/DDBJ databases">
        <title>Biodegradation of hydrocarbons in the deep terrestrial subsurface : characterization of a microbial consortium composed of two Desulfotomaculum species originating from a deep geological formation.</title>
        <authorList>
            <person name="Aullo T."/>
            <person name="Berlendis S."/>
            <person name="Lascourreges J.-F."/>
            <person name="Dessort D."/>
            <person name="Saint-Laurent S."/>
            <person name="Schraauwers B."/>
            <person name="Mas J."/>
            <person name="Magot M."/>
            <person name="Ranchou-Peyruse A."/>
        </authorList>
    </citation>
    <scope>NUCLEOTIDE SEQUENCE [LARGE SCALE GENOMIC DNA]</scope>
    <source>
        <strain evidence="3 4">Bs107</strain>
    </source>
</reference>
<dbReference type="EMBL" id="AWQQ01000020">
    <property type="protein sequence ID" value="PHJ39466.1"/>
    <property type="molecule type" value="Genomic_DNA"/>
</dbReference>
<dbReference type="EC" id="4.1.3.27" evidence="3"/>
<protein>
    <submittedName>
        <fullName evidence="3">Anthranilate synthase subunit II</fullName>
        <ecNumber evidence="3">4.1.3.27</ecNumber>
    </submittedName>
</protein>
<name>A0A2C6MIZ4_9FIRM</name>
<feature type="domain" description="Glutamine amidotransferase" evidence="2">
    <location>
        <begin position="1"/>
        <end position="138"/>
    </location>
</feature>
<evidence type="ECO:0000313" key="4">
    <source>
        <dbReference type="Proteomes" id="UP000222564"/>
    </source>
</evidence>
<dbReference type="GO" id="GO:0005829">
    <property type="term" value="C:cytosol"/>
    <property type="evidence" value="ECO:0007669"/>
    <property type="project" value="TreeGrafter"/>
</dbReference>
<dbReference type="Pfam" id="PF00117">
    <property type="entry name" value="GATase"/>
    <property type="match status" value="1"/>
</dbReference>
<organism evidence="3 4">
    <name type="scientific">Desulforamulus profundi</name>
    <dbReference type="NCBI Taxonomy" id="1383067"/>
    <lineage>
        <taxon>Bacteria</taxon>
        <taxon>Bacillati</taxon>
        <taxon>Bacillota</taxon>
        <taxon>Clostridia</taxon>
        <taxon>Eubacteriales</taxon>
        <taxon>Peptococcaceae</taxon>
        <taxon>Desulforamulus</taxon>
    </lineage>
</organism>
<dbReference type="NCBIfam" id="TIGR00566">
    <property type="entry name" value="trpG_papA"/>
    <property type="match status" value="1"/>
</dbReference>
<dbReference type="PANTHER" id="PTHR43418:SF4">
    <property type="entry name" value="MULTIFUNCTIONAL TRYPTOPHAN BIOSYNTHESIS PROTEIN"/>
    <property type="match status" value="1"/>
</dbReference>
<dbReference type="InterPro" id="IPR050472">
    <property type="entry name" value="Anth_synth/Amidotransfase"/>
</dbReference>
<dbReference type="GO" id="GO:0000162">
    <property type="term" value="P:L-tryptophan biosynthetic process"/>
    <property type="evidence" value="ECO:0007669"/>
    <property type="project" value="TreeGrafter"/>
</dbReference>
<dbReference type="PANTHER" id="PTHR43418">
    <property type="entry name" value="MULTIFUNCTIONAL TRYPTOPHAN BIOSYNTHESIS PROTEIN-RELATED"/>
    <property type="match status" value="1"/>
</dbReference>
<evidence type="ECO:0000256" key="1">
    <source>
        <dbReference type="ARBA" id="ARBA00022962"/>
    </source>
</evidence>
<gene>
    <name evidence="3" type="ORF">P378_03390</name>
</gene>
<keyword evidence="1" id="KW-0315">Glutamine amidotransferase</keyword>
<keyword evidence="4" id="KW-1185">Reference proteome</keyword>
<proteinExistence type="predicted"/>
<dbReference type="InterPro" id="IPR017926">
    <property type="entry name" value="GATASE"/>
</dbReference>
<accession>A0A2C6MIZ4</accession>
<dbReference type="InterPro" id="IPR029062">
    <property type="entry name" value="Class_I_gatase-like"/>
</dbReference>
<dbReference type="PRINTS" id="PR00096">
    <property type="entry name" value="GATASE"/>
</dbReference>
<sequence length="147" mass="15861">MISPGPCSPGEAGISVDVVKHFAGKVPVLGVCLGHQSIGQAFGGKVVRAPRVMHGQDSHVMHDGKTVYAGLSNPLRAGRYHSLCVEEQCLPGILEISAWTRQGEIMGLRHKFYTVEGVQFHPESVLTPEGKRLLANFLNIKGGQWHG</sequence>
<dbReference type="SUPFAM" id="SSF52317">
    <property type="entry name" value="Class I glutamine amidotransferase-like"/>
    <property type="match status" value="1"/>
</dbReference>
<evidence type="ECO:0000313" key="3">
    <source>
        <dbReference type="EMBL" id="PHJ39466.1"/>
    </source>
</evidence>
<dbReference type="FunFam" id="3.40.50.880:FF:000003">
    <property type="entry name" value="Anthranilate synthase component II"/>
    <property type="match status" value="1"/>
</dbReference>
<keyword evidence="3" id="KW-0456">Lyase</keyword>
<dbReference type="Proteomes" id="UP000222564">
    <property type="component" value="Unassembled WGS sequence"/>
</dbReference>
<dbReference type="PROSITE" id="PS51273">
    <property type="entry name" value="GATASE_TYPE_1"/>
    <property type="match status" value="1"/>
</dbReference>
<comment type="caution">
    <text evidence="3">The sequence shown here is derived from an EMBL/GenBank/DDBJ whole genome shotgun (WGS) entry which is preliminary data.</text>
</comment>
<dbReference type="AlphaFoldDB" id="A0A2C6MIZ4"/>
<dbReference type="CDD" id="cd01743">
    <property type="entry name" value="GATase1_Anthranilate_Synthase"/>
    <property type="match status" value="1"/>
</dbReference>
<evidence type="ECO:0000259" key="2">
    <source>
        <dbReference type="Pfam" id="PF00117"/>
    </source>
</evidence>
<dbReference type="PRINTS" id="PR00097">
    <property type="entry name" value="ANTSNTHASEII"/>
</dbReference>
<dbReference type="InterPro" id="IPR006221">
    <property type="entry name" value="TrpG/PapA_dom"/>
</dbReference>
<dbReference type="GO" id="GO:0004049">
    <property type="term" value="F:anthranilate synthase activity"/>
    <property type="evidence" value="ECO:0007669"/>
    <property type="project" value="UniProtKB-EC"/>
</dbReference>